<evidence type="ECO:0000256" key="1">
    <source>
        <dbReference type="SAM" id="MobiDB-lite"/>
    </source>
</evidence>
<feature type="region of interest" description="Disordered" evidence="1">
    <location>
        <begin position="41"/>
        <end position="64"/>
    </location>
</feature>
<evidence type="ECO:0000313" key="2">
    <source>
        <dbReference type="EMBL" id="GIH76166.1"/>
    </source>
</evidence>
<dbReference type="EMBL" id="BOOH01000019">
    <property type="protein sequence ID" value="GIH76166.1"/>
    <property type="molecule type" value="Genomic_DNA"/>
</dbReference>
<comment type="caution">
    <text evidence="2">The sequence shown here is derived from an EMBL/GenBank/DDBJ whole genome shotgun (WGS) entry which is preliminary data.</text>
</comment>
<organism evidence="2 3">
    <name type="scientific">Planobispora longispora</name>
    <dbReference type="NCBI Taxonomy" id="28887"/>
    <lineage>
        <taxon>Bacteria</taxon>
        <taxon>Bacillati</taxon>
        <taxon>Actinomycetota</taxon>
        <taxon>Actinomycetes</taxon>
        <taxon>Streptosporangiales</taxon>
        <taxon>Streptosporangiaceae</taxon>
        <taxon>Planobispora</taxon>
    </lineage>
</organism>
<gene>
    <name evidence="2" type="ORF">Plo01_25950</name>
</gene>
<accession>A0A8J3RGY7</accession>
<name>A0A8J3RGY7_9ACTN</name>
<dbReference type="Proteomes" id="UP000616724">
    <property type="component" value="Unassembled WGS sequence"/>
</dbReference>
<dbReference type="RefSeq" id="WP_377266395.1">
    <property type="nucleotide sequence ID" value="NZ_JBHMBU010000024.1"/>
</dbReference>
<protein>
    <submittedName>
        <fullName evidence="2">Uncharacterized protein</fullName>
    </submittedName>
</protein>
<keyword evidence="3" id="KW-1185">Reference proteome</keyword>
<reference evidence="2 3" key="1">
    <citation type="submission" date="2021-01" db="EMBL/GenBank/DDBJ databases">
        <title>Whole genome shotgun sequence of Planobispora longispora NBRC 13918.</title>
        <authorList>
            <person name="Komaki H."/>
            <person name="Tamura T."/>
        </authorList>
    </citation>
    <scope>NUCLEOTIDE SEQUENCE [LARGE SCALE GENOMIC DNA]</scope>
    <source>
        <strain evidence="2 3">NBRC 13918</strain>
    </source>
</reference>
<dbReference type="AlphaFoldDB" id="A0A8J3RGY7"/>
<feature type="compositionally biased region" description="Basic residues" evidence="1">
    <location>
        <begin position="50"/>
        <end position="64"/>
    </location>
</feature>
<sequence>MRVTVTWEMPDRPAETFLRWLDRWLTGELRAVNVPRPVLVTSEPITPSRGRGRTGPRRRARGGA</sequence>
<evidence type="ECO:0000313" key="3">
    <source>
        <dbReference type="Proteomes" id="UP000616724"/>
    </source>
</evidence>
<proteinExistence type="predicted"/>